<gene>
    <name evidence="3" type="ORF">DES45_10134</name>
</gene>
<dbReference type="Proteomes" id="UP000254925">
    <property type="component" value="Unassembled WGS sequence"/>
</dbReference>
<dbReference type="RefSeq" id="WP_114767962.1">
    <property type="nucleotide sequence ID" value="NZ_QQBB01000001.1"/>
</dbReference>
<dbReference type="GO" id="GO:0016787">
    <property type="term" value="F:hydrolase activity"/>
    <property type="evidence" value="ECO:0007669"/>
    <property type="project" value="UniProtKB-KW"/>
</dbReference>
<dbReference type="Pfam" id="PF00857">
    <property type="entry name" value="Isochorismatase"/>
    <property type="match status" value="1"/>
</dbReference>
<dbReference type="SUPFAM" id="SSF52499">
    <property type="entry name" value="Isochorismatase-like hydrolases"/>
    <property type="match status" value="1"/>
</dbReference>
<dbReference type="OrthoDB" id="9811489at2"/>
<comment type="caution">
    <text evidence="3">The sequence shown here is derived from an EMBL/GenBank/DDBJ whole genome shotgun (WGS) entry which is preliminary data.</text>
</comment>
<evidence type="ECO:0000256" key="1">
    <source>
        <dbReference type="ARBA" id="ARBA00022801"/>
    </source>
</evidence>
<reference evidence="3 4" key="1">
    <citation type="submission" date="2018-07" db="EMBL/GenBank/DDBJ databases">
        <title>Genomic Encyclopedia of Type Strains, Phase IV (KMG-IV): sequencing the most valuable type-strain genomes for metagenomic binning, comparative biology and taxonomic classification.</title>
        <authorList>
            <person name="Goeker M."/>
        </authorList>
    </citation>
    <scope>NUCLEOTIDE SEQUENCE [LARGE SCALE GENOMIC DNA]</scope>
    <source>
        <strain evidence="3 4">DSM 14364</strain>
    </source>
</reference>
<accession>A0A370HTC9</accession>
<organism evidence="3 4">
    <name type="scientific">Microvirga subterranea</name>
    <dbReference type="NCBI Taxonomy" id="186651"/>
    <lineage>
        <taxon>Bacteria</taxon>
        <taxon>Pseudomonadati</taxon>
        <taxon>Pseudomonadota</taxon>
        <taxon>Alphaproteobacteria</taxon>
        <taxon>Hyphomicrobiales</taxon>
        <taxon>Methylobacteriaceae</taxon>
        <taxon>Microvirga</taxon>
    </lineage>
</organism>
<evidence type="ECO:0000259" key="2">
    <source>
        <dbReference type="Pfam" id="PF00857"/>
    </source>
</evidence>
<feature type="domain" description="Isochorismatase-like" evidence="2">
    <location>
        <begin position="13"/>
        <end position="191"/>
    </location>
</feature>
<proteinExistence type="predicted"/>
<dbReference type="EMBL" id="QQBB01000001">
    <property type="protein sequence ID" value="RDI61779.1"/>
    <property type="molecule type" value="Genomic_DNA"/>
</dbReference>
<name>A0A370HTC9_9HYPH</name>
<dbReference type="PANTHER" id="PTHR43540">
    <property type="entry name" value="PEROXYUREIDOACRYLATE/UREIDOACRYLATE AMIDOHYDROLASE-RELATED"/>
    <property type="match status" value="1"/>
</dbReference>
<evidence type="ECO:0000313" key="4">
    <source>
        <dbReference type="Proteomes" id="UP000254925"/>
    </source>
</evidence>
<keyword evidence="1" id="KW-0378">Hydrolase</keyword>
<dbReference type="Gene3D" id="3.40.50.850">
    <property type="entry name" value="Isochorismatase-like"/>
    <property type="match status" value="1"/>
</dbReference>
<dbReference type="InterPro" id="IPR050272">
    <property type="entry name" value="Isochorismatase-like_hydrls"/>
</dbReference>
<dbReference type="InterPro" id="IPR000868">
    <property type="entry name" value="Isochorismatase-like_dom"/>
</dbReference>
<keyword evidence="4" id="KW-1185">Reference proteome</keyword>
<dbReference type="InterPro" id="IPR036380">
    <property type="entry name" value="Isochorismatase-like_sf"/>
</dbReference>
<dbReference type="AlphaFoldDB" id="A0A370HTC9"/>
<evidence type="ECO:0000313" key="3">
    <source>
        <dbReference type="EMBL" id="RDI61779.1"/>
    </source>
</evidence>
<dbReference type="PANTHER" id="PTHR43540:SF6">
    <property type="entry name" value="ISOCHORISMATASE-LIKE DOMAIN-CONTAINING PROTEIN"/>
    <property type="match status" value="1"/>
</dbReference>
<dbReference type="CDD" id="cd00431">
    <property type="entry name" value="cysteine_hydrolases"/>
    <property type="match status" value="1"/>
</dbReference>
<protein>
    <submittedName>
        <fullName evidence="3">Nicotinamidase-related amidase</fullName>
    </submittedName>
</protein>
<sequence>MSGLQNGPLNDRTVHLCIDMQRIFSTEGPWPTPWMERVLPTVVRIVERFPERTVFTRFITPERPEDMPGTWRQYYERWRQTTREYLDPRMLDLMPPLGQFVPPATVIDKPVYSAFAGHKLADFLRERGADTLVVTGSETDVCVLATVLGAVDHGYRVVIAADGLCSSSDEGHDSLLALYSKRFSQQIETADTETILSAWER</sequence>